<dbReference type="EMBL" id="JACHOQ010000006">
    <property type="protein sequence ID" value="MBB5740797.1"/>
    <property type="molecule type" value="Genomic_DNA"/>
</dbReference>
<dbReference type="GO" id="GO:0009279">
    <property type="term" value="C:cell outer membrane"/>
    <property type="evidence" value="ECO:0007669"/>
    <property type="project" value="UniProtKB-SubCell"/>
</dbReference>
<proteinExistence type="inferred from homology"/>
<evidence type="ECO:0000256" key="9">
    <source>
        <dbReference type="ARBA" id="ARBA00023237"/>
    </source>
</evidence>
<dbReference type="Gene3D" id="3.55.50.30">
    <property type="match status" value="1"/>
</dbReference>
<evidence type="ECO:0000256" key="1">
    <source>
        <dbReference type="ARBA" id="ARBA00004571"/>
    </source>
</evidence>
<organism evidence="14 15">
    <name type="scientific">Brevundimonas aurantiaca</name>
    <dbReference type="NCBI Taxonomy" id="74316"/>
    <lineage>
        <taxon>Bacteria</taxon>
        <taxon>Pseudomonadati</taxon>
        <taxon>Pseudomonadota</taxon>
        <taxon>Alphaproteobacteria</taxon>
        <taxon>Caulobacterales</taxon>
        <taxon>Caulobacteraceae</taxon>
        <taxon>Brevundimonas</taxon>
    </lineage>
</organism>
<dbReference type="PROSITE" id="PS51257">
    <property type="entry name" value="PROKAR_LIPOPROTEIN"/>
    <property type="match status" value="1"/>
</dbReference>
<dbReference type="InterPro" id="IPR037066">
    <property type="entry name" value="Plug_dom_sf"/>
</dbReference>
<dbReference type="SMART" id="SM00965">
    <property type="entry name" value="STN"/>
    <property type="match status" value="1"/>
</dbReference>
<dbReference type="RefSeq" id="WP_183217417.1">
    <property type="nucleotide sequence ID" value="NZ_CAJFZW010000055.1"/>
</dbReference>
<evidence type="ECO:0000313" key="15">
    <source>
        <dbReference type="Proteomes" id="UP000527324"/>
    </source>
</evidence>
<keyword evidence="5 10" id="KW-0812">Transmembrane</keyword>
<comment type="similarity">
    <text evidence="10 11">Belongs to the TonB-dependent receptor family.</text>
</comment>
<dbReference type="Pfam" id="PF07660">
    <property type="entry name" value="STN"/>
    <property type="match status" value="1"/>
</dbReference>
<keyword evidence="9 10" id="KW-0998">Cell outer membrane</keyword>
<dbReference type="PANTHER" id="PTHR47234">
    <property type="match status" value="1"/>
</dbReference>
<feature type="signal peptide" evidence="12">
    <location>
        <begin position="1"/>
        <end position="25"/>
    </location>
</feature>
<evidence type="ECO:0000256" key="11">
    <source>
        <dbReference type="RuleBase" id="RU003357"/>
    </source>
</evidence>
<feature type="domain" description="Secretin/TonB short N-terminal" evidence="13">
    <location>
        <begin position="51"/>
        <end position="102"/>
    </location>
</feature>
<keyword evidence="14" id="KW-0675">Receptor</keyword>
<evidence type="ECO:0000256" key="7">
    <source>
        <dbReference type="ARBA" id="ARBA00023077"/>
    </source>
</evidence>
<evidence type="ECO:0000256" key="10">
    <source>
        <dbReference type="PROSITE-ProRule" id="PRU01360"/>
    </source>
</evidence>
<dbReference type="InterPro" id="IPR000531">
    <property type="entry name" value="Beta-barrel_TonB"/>
</dbReference>
<evidence type="ECO:0000256" key="2">
    <source>
        <dbReference type="ARBA" id="ARBA00022448"/>
    </source>
</evidence>
<gene>
    <name evidence="14" type="ORF">GGQ93_002526</name>
</gene>
<evidence type="ECO:0000256" key="8">
    <source>
        <dbReference type="ARBA" id="ARBA00023136"/>
    </source>
</evidence>
<dbReference type="InterPro" id="IPR036942">
    <property type="entry name" value="Beta-barrel_TonB_sf"/>
</dbReference>
<keyword evidence="15" id="KW-1185">Reference proteome</keyword>
<dbReference type="Gene3D" id="2.40.170.20">
    <property type="entry name" value="TonB-dependent receptor, beta-barrel domain"/>
    <property type="match status" value="1"/>
</dbReference>
<sequence length="978" mass="104440">MSRFSLLCGVAAVASVVAVSTTACAQTARDFNIPAGSMRSALTAFATQSDQQIFFTSDLVDGLRSPGVTGRMEPGIALDRLLRNSGLTWTQSRQGVFAVQRTGVASDEGQATEIDDVVVTGTLLRSAGSLASPVIQLDRDELDSRGQGTVADILVALPQNYAGTSTPVTQATLADAGTSNDVFSTGVNLRGLGAASTLVLVNGRRLAGTGSRAEFADVSALPSAAVERVDVLLDGASALYGSDAVAGVVNVIMRRAFDGQESRARIAAAEGGAEDVQVSHLLGRTWTSGAAYVSYEYQNTKALNASDRRYTADGDLRPFGGSDHRSFYSAPGNILAFDPSASAYAVQFAIRPNASGVAQGPADFAQGEANLQSSLLGIDLLPALERHSVYGRVRQSIGDRLELSADVRYSRRRTESATAAAAGIFNVTQANPWFVSPSGAPSHTIAYSFFRDLGPARSFATSESLGVTLGARYDLTDDWSVETYFADARELADFGLRNRVNTRFFAEALGNIPDDPTTPFRAAVDGYFNLFGNGTTNPRAVLDFVGSGYGDVHNQSGARSANVLVQGPVRRLPGGDLSIALGAQVREESFETQGETFLTAAVPRLMASPKQERVISAVFAEARIPIIGPDNAIDGVRRLEVSVAARAEEYDDFGSTTNPKVGLAWSPVDRLTVRSSWGTSFRAAALSQLFDQFGVSPAFLDRADGSEALILMLYGGNTDLKPETAETFTIGFDYRPVKGPTLSLNYFDTRFSDRIAQPVNANFDGALIDATLRPFVTFIDPANNAADRALIESYASSPGFSGLFPVTAYGAVVDTRWVNTGAVRVRGLDVQARHDWSVGGGTLSVDSAASWILDYESRTTPTAPSEQVAGLVGYPVDFRARTGATWSRDEFQIGAHWNYVTDTRDRRGSRIASWNTIDAIVSWTPDWQAASGLQVQLAVQNLLNEDPPFYDATTGLGFDPGQANLMGRVLSLQLIRRW</sequence>
<accession>A0A7W9C864</accession>
<keyword evidence="6" id="KW-0408">Iron</keyword>
<dbReference type="InterPro" id="IPR011662">
    <property type="entry name" value="Secretin/TonB_short_N"/>
</dbReference>
<dbReference type="SUPFAM" id="SSF56935">
    <property type="entry name" value="Porins"/>
    <property type="match status" value="1"/>
</dbReference>
<dbReference type="PROSITE" id="PS52016">
    <property type="entry name" value="TONB_DEPENDENT_REC_3"/>
    <property type="match status" value="1"/>
</dbReference>
<dbReference type="Pfam" id="PF00593">
    <property type="entry name" value="TonB_dep_Rec_b-barrel"/>
    <property type="match status" value="1"/>
</dbReference>
<evidence type="ECO:0000256" key="5">
    <source>
        <dbReference type="ARBA" id="ARBA00022692"/>
    </source>
</evidence>
<reference evidence="14 15" key="1">
    <citation type="submission" date="2020-08" db="EMBL/GenBank/DDBJ databases">
        <title>Genomic Encyclopedia of Type Strains, Phase IV (KMG-IV): sequencing the most valuable type-strain genomes for metagenomic binning, comparative biology and taxonomic classification.</title>
        <authorList>
            <person name="Goeker M."/>
        </authorList>
    </citation>
    <scope>NUCLEOTIDE SEQUENCE [LARGE SCALE GENOMIC DNA]</scope>
    <source>
        <strain evidence="14 15">DSM 4731</strain>
    </source>
</reference>
<dbReference type="InterPro" id="IPR012910">
    <property type="entry name" value="Plug_dom"/>
</dbReference>
<evidence type="ECO:0000256" key="3">
    <source>
        <dbReference type="ARBA" id="ARBA00022452"/>
    </source>
</evidence>
<dbReference type="AlphaFoldDB" id="A0A7W9C864"/>
<evidence type="ECO:0000259" key="13">
    <source>
        <dbReference type="SMART" id="SM00965"/>
    </source>
</evidence>
<protein>
    <submittedName>
        <fullName evidence="14">Outer membrane receptor protein involved in Fe transport</fullName>
    </submittedName>
</protein>
<keyword evidence="12" id="KW-0732">Signal</keyword>
<dbReference type="Pfam" id="PF07715">
    <property type="entry name" value="Plug"/>
    <property type="match status" value="1"/>
</dbReference>
<name>A0A7W9C864_9CAUL</name>
<comment type="caution">
    <text evidence="14">The sequence shown here is derived from an EMBL/GenBank/DDBJ whole genome shotgun (WGS) entry which is preliminary data.</text>
</comment>
<evidence type="ECO:0000256" key="6">
    <source>
        <dbReference type="ARBA" id="ARBA00023004"/>
    </source>
</evidence>
<keyword evidence="7 11" id="KW-0798">TonB box</keyword>
<keyword evidence="3 10" id="KW-1134">Transmembrane beta strand</keyword>
<dbReference type="Gene3D" id="2.170.130.10">
    <property type="entry name" value="TonB-dependent receptor, plug domain"/>
    <property type="match status" value="1"/>
</dbReference>
<dbReference type="Proteomes" id="UP000527324">
    <property type="component" value="Unassembled WGS sequence"/>
</dbReference>
<keyword evidence="4" id="KW-0410">Iron transport</keyword>
<dbReference type="InterPro" id="IPR039426">
    <property type="entry name" value="TonB-dep_rcpt-like"/>
</dbReference>
<comment type="subcellular location">
    <subcellularLocation>
        <location evidence="1 10">Cell outer membrane</location>
        <topology evidence="1 10">Multi-pass membrane protein</topology>
    </subcellularLocation>
</comment>
<evidence type="ECO:0000256" key="4">
    <source>
        <dbReference type="ARBA" id="ARBA00022496"/>
    </source>
</evidence>
<evidence type="ECO:0000313" key="14">
    <source>
        <dbReference type="EMBL" id="MBB5740797.1"/>
    </source>
</evidence>
<evidence type="ECO:0000256" key="12">
    <source>
        <dbReference type="SAM" id="SignalP"/>
    </source>
</evidence>
<feature type="chain" id="PRO_5031457931" evidence="12">
    <location>
        <begin position="26"/>
        <end position="978"/>
    </location>
</feature>
<dbReference type="PANTHER" id="PTHR47234:SF2">
    <property type="entry name" value="TONB-DEPENDENT RECEPTOR"/>
    <property type="match status" value="1"/>
</dbReference>
<dbReference type="GO" id="GO:0006826">
    <property type="term" value="P:iron ion transport"/>
    <property type="evidence" value="ECO:0007669"/>
    <property type="project" value="UniProtKB-KW"/>
</dbReference>
<keyword evidence="8 10" id="KW-0472">Membrane</keyword>
<keyword evidence="2 10" id="KW-0813">Transport</keyword>
<keyword evidence="4" id="KW-0406">Ion transport</keyword>